<organism evidence="2 3">
    <name type="scientific">Bradyrhizobium forestalis</name>
    <dbReference type="NCBI Taxonomy" id="1419263"/>
    <lineage>
        <taxon>Bacteria</taxon>
        <taxon>Pseudomonadati</taxon>
        <taxon>Pseudomonadota</taxon>
        <taxon>Alphaproteobacteria</taxon>
        <taxon>Hyphomicrobiales</taxon>
        <taxon>Nitrobacteraceae</taxon>
        <taxon>Bradyrhizobium</taxon>
    </lineage>
</organism>
<dbReference type="SUPFAM" id="SSF56112">
    <property type="entry name" value="Protein kinase-like (PK-like)"/>
    <property type="match status" value="1"/>
</dbReference>
<dbReference type="EMBL" id="PGVG01000018">
    <property type="protein sequence ID" value="PJG53253.1"/>
    <property type="molecule type" value="Genomic_DNA"/>
</dbReference>
<dbReference type="OrthoDB" id="236897at2"/>
<proteinExistence type="predicted"/>
<dbReference type="Gene3D" id="3.90.1200.10">
    <property type="match status" value="1"/>
</dbReference>
<dbReference type="RefSeq" id="WP_100233886.1">
    <property type="nucleotide sequence ID" value="NZ_PGVG01000018.1"/>
</dbReference>
<dbReference type="Proteomes" id="UP000231194">
    <property type="component" value="Unassembled WGS sequence"/>
</dbReference>
<name>A0A2M8R620_9BRAD</name>
<comment type="caution">
    <text evidence="2">The sequence shown here is derived from an EMBL/GenBank/DDBJ whole genome shotgun (WGS) entry which is preliminary data.</text>
</comment>
<accession>A0A2M8R620</accession>
<evidence type="ECO:0000259" key="1">
    <source>
        <dbReference type="Pfam" id="PF01636"/>
    </source>
</evidence>
<protein>
    <recommendedName>
        <fullName evidence="1">Aminoglycoside phosphotransferase domain-containing protein</fullName>
    </recommendedName>
</protein>
<dbReference type="AlphaFoldDB" id="A0A2M8R620"/>
<dbReference type="InterPro" id="IPR011009">
    <property type="entry name" value="Kinase-like_dom_sf"/>
</dbReference>
<sequence length="296" mass="32331">MLSKIAFFETGDPPDIAADRARLLPALRRHLQSFGHNVTVTPAPGGTLGACYDANVSSEKRFLKTHLPGPNALASLAKEADILQQLYGSTIVLDRFEIPLADGTMRLCLMMPMLVPLAAPMPPADAAAMAGAFSERLKDWRPGHLSSFEQYLASAEQALKTLSDRGLLERTSAAEVRRLIVLLGDRLPDLPVALCHGDFGPKNIMLQGTTPRAIDWEDAFRGIAGYDYLYWLTFMENRPFLQTAAFGRTGLSPDVERAILVLVVLLKSYLAVLSGAHLTHAVSAKDRIAEILDLPR</sequence>
<dbReference type="Pfam" id="PF01636">
    <property type="entry name" value="APH"/>
    <property type="match status" value="1"/>
</dbReference>
<reference evidence="2 3" key="1">
    <citation type="submission" date="2017-11" db="EMBL/GenBank/DDBJ databases">
        <title>Bradyrhizobium forestalis sp. nov., an efficient nitrogen-fixing bacterium isolated from nodules of forest legume species in the Amazon.</title>
        <authorList>
            <person name="Costa E.M."/>
            <person name="Guimaraes A."/>
            <person name="Carvalho T.S."/>
            <person name="Rodrigues T.L."/>
            <person name="Ribeiro P.R.A."/>
            <person name="Lebbe L."/>
            <person name="Willems A."/>
            <person name="Moreira F.M.S."/>
        </authorList>
    </citation>
    <scope>NUCLEOTIDE SEQUENCE [LARGE SCALE GENOMIC DNA]</scope>
    <source>
        <strain evidence="2 3">INPA54B</strain>
    </source>
</reference>
<evidence type="ECO:0000313" key="2">
    <source>
        <dbReference type="EMBL" id="PJG53253.1"/>
    </source>
</evidence>
<dbReference type="InterPro" id="IPR002575">
    <property type="entry name" value="Aminoglycoside_PTrfase"/>
</dbReference>
<gene>
    <name evidence="2" type="ORF">CVM73_21690</name>
</gene>
<evidence type="ECO:0000313" key="3">
    <source>
        <dbReference type="Proteomes" id="UP000231194"/>
    </source>
</evidence>
<feature type="domain" description="Aminoglycoside phosphotransferase" evidence="1">
    <location>
        <begin position="40"/>
        <end position="251"/>
    </location>
</feature>
<keyword evidence="3" id="KW-1185">Reference proteome</keyword>